<evidence type="ECO:0000313" key="3">
    <source>
        <dbReference type="EMBL" id="MEY2252762.1"/>
    </source>
</evidence>
<dbReference type="InterPro" id="IPR010982">
    <property type="entry name" value="Lambda_DNA-bd_dom_sf"/>
</dbReference>
<dbReference type="Gene3D" id="1.10.260.40">
    <property type="entry name" value="lambda repressor-like DNA-binding domains"/>
    <property type="match status" value="1"/>
</dbReference>
<dbReference type="SUPFAM" id="SSF47413">
    <property type="entry name" value="lambda repressor-like DNA-binding domains"/>
    <property type="match status" value="1"/>
</dbReference>
<dbReference type="Pfam" id="PF13560">
    <property type="entry name" value="HTH_31"/>
    <property type="match status" value="1"/>
</dbReference>
<sequence>MPRQNTPPSDYPQAVLQQIEKLGQNIAIARKRRGESQAQWAKRLGISQPTMARIERGDPSVAMASYVMCMWLINPKGDLAELIAPQNDHAALEREIAKARTQRKSAAPRRSAPPVISPQPPAREQSLNEQNVLRTFHEHPTSQLAAAVQNKPAERLAATAQKLAINRLANDLSSNHQALLALHDSKAFSRFKEASDIASGLAALMAKTAPKKP</sequence>
<name>A0ABV4B6E5_9BURK</name>
<protein>
    <submittedName>
        <fullName evidence="3">Helix-turn-helix transcriptional regulator</fullName>
    </submittedName>
</protein>
<accession>A0ABV4B6E5</accession>
<evidence type="ECO:0000259" key="2">
    <source>
        <dbReference type="PROSITE" id="PS50943"/>
    </source>
</evidence>
<keyword evidence="4" id="KW-1185">Reference proteome</keyword>
<proteinExistence type="predicted"/>
<evidence type="ECO:0000256" key="1">
    <source>
        <dbReference type="SAM" id="MobiDB-lite"/>
    </source>
</evidence>
<organism evidence="3 4">
    <name type="scientific">Comamonas sediminis</name>
    <dbReference type="NCBI Taxonomy" id="1783360"/>
    <lineage>
        <taxon>Bacteria</taxon>
        <taxon>Pseudomonadati</taxon>
        <taxon>Pseudomonadota</taxon>
        <taxon>Betaproteobacteria</taxon>
        <taxon>Burkholderiales</taxon>
        <taxon>Comamonadaceae</taxon>
        <taxon>Comamonas</taxon>
    </lineage>
</organism>
<reference evidence="3 4" key="1">
    <citation type="journal article" date="2016" name="Int. J. Syst. Evol. Microbiol.">
        <title>Description of Comamonas sediminis sp. nov., isolated from lagoon sediments.</title>
        <authorList>
            <person name="Subhash Y."/>
            <person name="Bang J.J."/>
            <person name="You T.H."/>
            <person name="Lee S.S."/>
        </authorList>
    </citation>
    <scope>NUCLEOTIDE SEQUENCE [LARGE SCALE GENOMIC DNA]</scope>
    <source>
        <strain evidence="3 4">JCM 31169</strain>
    </source>
</reference>
<dbReference type="RefSeq" id="WP_312525993.1">
    <property type="nucleotide sequence ID" value="NZ_JBGBDC010000007.1"/>
</dbReference>
<dbReference type="PROSITE" id="PS50943">
    <property type="entry name" value="HTH_CROC1"/>
    <property type="match status" value="1"/>
</dbReference>
<dbReference type="EMBL" id="JBGBDC010000007">
    <property type="protein sequence ID" value="MEY2252762.1"/>
    <property type="molecule type" value="Genomic_DNA"/>
</dbReference>
<dbReference type="CDD" id="cd00093">
    <property type="entry name" value="HTH_XRE"/>
    <property type="match status" value="1"/>
</dbReference>
<feature type="domain" description="HTH cro/C1-type" evidence="2">
    <location>
        <begin position="26"/>
        <end position="57"/>
    </location>
</feature>
<comment type="caution">
    <text evidence="3">The sequence shown here is derived from an EMBL/GenBank/DDBJ whole genome shotgun (WGS) entry which is preliminary data.</text>
</comment>
<dbReference type="Proteomes" id="UP001562178">
    <property type="component" value="Unassembled WGS sequence"/>
</dbReference>
<gene>
    <name evidence="3" type="ORF">AB7A72_17205</name>
</gene>
<feature type="region of interest" description="Disordered" evidence="1">
    <location>
        <begin position="99"/>
        <end position="126"/>
    </location>
</feature>
<evidence type="ECO:0000313" key="4">
    <source>
        <dbReference type="Proteomes" id="UP001562178"/>
    </source>
</evidence>
<dbReference type="InterPro" id="IPR001387">
    <property type="entry name" value="Cro/C1-type_HTH"/>
</dbReference>